<dbReference type="AlphaFoldDB" id="A0A1Y2J4T7"/>
<dbReference type="CDD" id="cd09917">
    <property type="entry name" value="F-box_SF"/>
    <property type="match status" value="1"/>
</dbReference>
<dbReference type="Proteomes" id="UP000193067">
    <property type="component" value="Unassembled WGS sequence"/>
</dbReference>
<proteinExistence type="predicted"/>
<feature type="compositionally biased region" description="Basic and acidic residues" evidence="1">
    <location>
        <begin position="485"/>
        <end position="494"/>
    </location>
</feature>
<dbReference type="Gene3D" id="1.20.1280.50">
    <property type="match status" value="1"/>
</dbReference>
<evidence type="ECO:0000313" key="4">
    <source>
        <dbReference type="Proteomes" id="UP000193067"/>
    </source>
</evidence>
<dbReference type="InterPro" id="IPR001810">
    <property type="entry name" value="F-box_dom"/>
</dbReference>
<name>A0A1Y2J4T7_TRAC3</name>
<dbReference type="EMBL" id="KZ084087">
    <property type="protein sequence ID" value="OSD07824.1"/>
    <property type="molecule type" value="Genomic_DNA"/>
</dbReference>
<reference evidence="3 4" key="1">
    <citation type="journal article" date="2015" name="Biotechnol. Biofuels">
        <title>Enhanced degradation of softwood versus hardwood by the white-rot fungus Pycnoporus coccineus.</title>
        <authorList>
            <person name="Couturier M."/>
            <person name="Navarro D."/>
            <person name="Chevret D."/>
            <person name="Henrissat B."/>
            <person name="Piumi F."/>
            <person name="Ruiz-Duenas F.J."/>
            <person name="Martinez A.T."/>
            <person name="Grigoriev I.V."/>
            <person name="Riley R."/>
            <person name="Lipzen A."/>
            <person name="Berrin J.G."/>
            <person name="Master E.R."/>
            <person name="Rosso M.N."/>
        </authorList>
    </citation>
    <scope>NUCLEOTIDE SEQUENCE [LARGE SCALE GENOMIC DNA]</scope>
    <source>
        <strain evidence="3 4">BRFM310</strain>
    </source>
</reference>
<evidence type="ECO:0000259" key="2">
    <source>
        <dbReference type="PROSITE" id="PS50181"/>
    </source>
</evidence>
<keyword evidence="4" id="KW-1185">Reference proteome</keyword>
<protein>
    <recommendedName>
        <fullName evidence="2">F-box domain-containing protein</fullName>
    </recommendedName>
</protein>
<accession>A0A1Y2J4T7</accession>
<dbReference type="STRING" id="1353009.A0A1Y2J4T7"/>
<dbReference type="OrthoDB" id="2751409at2759"/>
<evidence type="ECO:0000256" key="1">
    <source>
        <dbReference type="SAM" id="MobiDB-lite"/>
    </source>
</evidence>
<sequence>MALLALPDELLVHIASQLGFSDIISLQLVCSRWYEIVKSNAGLQYTLELRVAGMIDNPASRLVPGERLRILRTKEAAWRTLDLSDKRSLTLSHNPSGIYDLTGGTLLLGERRYTEGMSGTDAVHTINLHSAFKDEQYRSSPSLWSNLDLGKQVIDVGLAIQEHDLIAIVTYTYVNDAQLLASVDIHLLKHSTGQPHPAAAKPVIHFDNIHYLPGHCNINLEISGDTLCFLLNNYFPFINADPVTIVVYNWKTGEPKVKQKRSYQDPTIFNSFVLLSPDAVVLPIIPTNALEICFFGEEFAALPSPPAPSTAKQSSSNARQEVPLLKIACALELPPLHPGALVLRMTCRCEPNPRGPPSSATHSDRVIPFYSDPERAVMILHLHIRLPIGVTKVYTMIVHRAALLKVVREAVERHRQALADKAAARESRSETPDYYGAEGEDGMADGASGEEDAPHVPGAFFHPFGIHHPSRRGRRAASSNDTDSDEGKTDEENLPRLTWEEWGPAVTRWFHDELPGTRWITTTCGQRFVRVRSDGRMRVYDFNPLSMKRYLHARSLSGSPVGALPGEDILEEKYYEWSSATVEDADEDDEDDVVFEGVDVVEEDEDPQEEAIIIRTRKASSSRPEPERRMRVVLGSTRMADPAAWAKTLESSLPYVETSVPAPDDYESALLDEDVIIGLKMDTNGRHIQEVVLHRIGGPMA</sequence>
<dbReference type="Pfam" id="PF12937">
    <property type="entry name" value="F-box-like"/>
    <property type="match status" value="1"/>
</dbReference>
<dbReference type="InterPro" id="IPR036047">
    <property type="entry name" value="F-box-like_dom_sf"/>
</dbReference>
<feature type="compositionally biased region" description="Basic and acidic residues" evidence="1">
    <location>
        <begin position="419"/>
        <end position="431"/>
    </location>
</feature>
<evidence type="ECO:0000313" key="3">
    <source>
        <dbReference type="EMBL" id="OSD07824.1"/>
    </source>
</evidence>
<dbReference type="PROSITE" id="PS50181">
    <property type="entry name" value="FBOX"/>
    <property type="match status" value="1"/>
</dbReference>
<feature type="domain" description="F-box" evidence="2">
    <location>
        <begin position="1"/>
        <end position="46"/>
    </location>
</feature>
<feature type="region of interest" description="Disordered" evidence="1">
    <location>
        <begin position="419"/>
        <end position="497"/>
    </location>
</feature>
<organism evidence="3 4">
    <name type="scientific">Trametes coccinea (strain BRFM310)</name>
    <name type="common">Pycnoporus coccineus</name>
    <dbReference type="NCBI Taxonomy" id="1353009"/>
    <lineage>
        <taxon>Eukaryota</taxon>
        <taxon>Fungi</taxon>
        <taxon>Dikarya</taxon>
        <taxon>Basidiomycota</taxon>
        <taxon>Agaricomycotina</taxon>
        <taxon>Agaricomycetes</taxon>
        <taxon>Polyporales</taxon>
        <taxon>Polyporaceae</taxon>
        <taxon>Trametes</taxon>
    </lineage>
</organism>
<dbReference type="SUPFAM" id="SSF81383">
    <property type="entry name" value="F-box domain"/>
    <property type="match status" value="1"/>
</dbReference>
<feature type="compositionally biased region" description="Acidic residues" evidence="1">
    <location>
        <begin position="438"/>
        <end position="451"/>
    </location>
</feature>
<gene>
    <name evidence="3" type="ORF">PYCCODRAFT_1449013</name>
</gene>
<dbReference type="SMART" id="SM00256">
    <property type="entry name" value="FBOX"/>
    <property type="match status" value="1"/>
</dbReference>